<evidence type="ECO:0000313" key="9">
    <source>
        <dbReference type="Proteomes" id="UP000317355"/>
    </source>
</evidence>
<keyword evidence="5" id="KW-0812">Transmembrane</keyword>
<dbReference type="PANTHER" id="PTHR32089">
    <property type="entry name" value="METHYL-ACCEPTING CHEMOTAXIS PROTEIN MCPB"/>
    <property type="match status" value="1"/>
</dbReference>
<comment type="caution">
    <text evidence="8">The sequence shown here is derived from an EMBL/GenBank/DDBJ whole genome shotgun (WGS) entry which is preliminary data.</text>
</comment>
<protein>
    <submittedName>
        <fullName evidence="8">Methyl-accepting chemotaxis protein</fullName>
    </submittedName>
</protein>
<dbReference type="SUPFAM" id="SSF58104">
    <property type="entry name" value="Methyl-accepting chemotaxis protein (MCP) signaling domain"/>
    <property type="match status" value="1"/>
</dbReference>
<accession>A0A558D2Z7</accession>
<organism evidence="8 9">
    <name type="scientific">Sedimenticola thiotaurini</name>
    <dbReference type="NCBI Taxonomy" id="1543721"/>
    <lineage>
        <taxon>Bacteria</taxon>
        <taxon>Pseudomonadati</taxon>
        <taxon>Pseudomonadota</taxon>
        <taxon>Gammaproteobacteria</taxon>
        <taxon>Chromatiales</taxon>
        <taxon>Sedimenticolaceae</taxon>
        <taxon>Sedimenticola</taxon>
    </lineage>
</organism>
<dbReference type="SMART" id="SM00283">
    <property type="entry name" value="MA"/>
    <property type="match status" value="1"/>
</dbReference>
<evidence type="ECO:0000259" key="7">
    <source>
        <dbReference type="PROSITE" id="PS50885"/>
    </source>
</evidence>
<feature type="transmembrane region" description="Helical" evidence="5">
    <location>
        <begin position="12"/>
        <end position="31"/>
    </location>
</feature>
<evidence type="ECO:0000259" key="6">
    <source>
        <dbReference type="PROSITE" id="PS50111"/>
    </source>
</evidence>
<feature type="domain" description="HAMP" evidence="7">
    <location>
        <begin position="58"/>
        <end position="112"/>
    </location>
</feature>
<feature type="domain" description="Methyl-accepting transducer" evidence="6">
    <location>
        <begin position="117"/>
        <end position="356"/>
    </location>
</feature>
<dbReference type="GO" id="GO:0006935">
    <property type="term" value="P:chemotaxis"/>
    <property type="evidence" value="ECO:0007669"/>
    <property type="project" value="UniProtKB-ARBA"/>
</dbReference>
<evidence type="ECO:0000256" key="2">
    <source>
        <dbReference type="ARBA" id="ARBA00023224"/>
    </source>
</evidence>
<dbReference type="Proteomes" id="UP000317355">
    <property type="component" value="Unassembled WGS sequence"/>
</dbReference>
<dbReference type="GO" id="GO:0007165">
    <property type="term" value="P:signal transduction"/>
    <property type="evidence" value="ECO:0007669"/>
    <property type="project" value="UniProtKB-KW"/>
</dbReference>
<dbReference type="InterPro" id="IPR003660">
    <property type="entry name" value="HAMP_dom"/>
</dbReference>
<comment type="subcellular location">
    <subcellularLocation>
        <location evidence="1">Membrane</location>
    </subcellularLocation>
</comment>
<keyword evidence="2 4" id="KW-0807">Transducer</keyword>
<evidence type="ECO:0000313" key="8">
    <source>
        <dbReference type="EMBL" id="TVT55390.1"/>
    </source>
</evidence>
<dbReference type="InterPro" id="IPR004089">
    <property type="entry name" value="MCPsignal_dom"/>
</dbReference>
<dbReference type="PROSITE" id="PS50111">
    <property type="entry name" value="CHEMOTAXIS_TRANSDUC_2"/>
    <property type="match status" value="1"/>
</dbReference>
<sequence length="389" mass="42875">MGKSNIMKSLFLRMRSIHWVGIIILVANALILTENKWSMIIQLVVAAVVLVHDLDEKRWGVDALKQMSHYMENFARRDLSQECHVNARFNTELSQVLSVIDSFRNSIRTALVETKQFASSNKNAVHDINRMTGEINQRINSIATLIQQVDSELAELDQITDSLVVDAEASQSLIRQVSNNLNSSQQGISEFGDKLRRYSSSNSELVNEIAQLSTNTDQVKGVLTVVSSIAEQTNLLALNAAIEAARAGEQGRGFAVVADEVRGLAVRTQQSLEEIHKIIADITSSVTNSTNKMASQTSLLEDVMSSMEGTIELIHAATTDAASASSQMEHTVKVSSLSQQKNAHIVDCVSQVNQYSQANLNDIAEISGRVQQQESMEESMQLKLAEFKL</sequence>
<keyword evidence="5" id="KW-1133">Transmembrane helix</keyword>
<name>A0A558D2Z7_9GAMM</name>
<evidence type="ECO:0000256" key="4">
    <source>
        <dbReference type="PROSITE-ProRule" id="PRU00284"/>
    </source>
</evidence>
<reference evidence="8 9" key="1">
    <citation type="submission" date="2019-07" db="EMBL/GenBank/DDBJ databases">
        <title>The pathways for chlorine oxyanion respiration interact through the shared metabolite chlorate.</title>
        <authorList>
            <person name="Barnum T.P."/>
            <person name="Cheng Y."/>
            <person name="Hill K.A."/>
            <person name="Lucas L.N."/>
            <person name="Carlson H.K."/>
            <person name="Coates J.D."/>
        </authorList>
    </citation>
    <scope>NUCLEOTIDE SEQUENCE [LARGE SCALE GENOMIC DNA]</scope>
    <source>
        <strain evidence="8">BK-3</strain>
    </source>
</reference>
<dbReference type="PANTHER" id="PTHR32089:SF114">
    <property type="entry name" value="METHYL-ACCEPTING CHEMOTAXIS PROTEIN MCPB"/>
    <property type="match status" value="1"/>
</dbReference>
<proteinExistence type="inferred from homology"/>
<dbReference type="Pfam" id="PF00015">
    <property type="entry name" value="MCPsignal"/>
    <property type="match status" value="1"/>
</dbReference>
<evidence type="ECO:0000256" key="1">
    <source>
        <dbReference type="ARBA" id="ARBA00004370"/>
    </source>
</evidence>
<dbReference type="EMBL" id="VMRY01000034">
    <property type="protein sequence ID" value="TVT55390.1"/>
    <property type="molecule type" value="Genomic_DNA"/>
</dbReference>
<gene>
    <name evidence="8" type="ORF">FHK82_08605</name>
</gene>
<comment type="similarity">
    <text evidence="3">Belongs to the methyl-accepting chemotaxis (MCP) protein family.</text>
</comment>
<dbReference type="Gene3D" id="1.10.287.950">
    <property type="entry name" value="Methyl-accepting chemotaxis protein"/>
    <property type="match status" value="1"/>
</dbReference>
<dbReference type="PROSITE" id="PS50885">
    <property type="entry name" value="HAMP"/>
    <property type="match status" value="1"/>
</dbReference>
<dbReference type="GO" id="GO:0016020">
    <property type="term" value="C:membrane"/>
    <property type="evidence" value="ECO:0007669"/>
    <property type="project" value="UniProtKB-SubCell"/>
</dbReference>
<evidence type="ECO:0000256" key="3">
    <source>
        <dbReference type="ARBA" id="ARBA00029447"/>
    </source>
</evidence>
<dbReference type="AlphaFoldDB" id="A0A558D2Z7"/>
<keyword evidence="5" id="KW-0472">Membrane</keyword>
<evidence type="ECO:0000256" key="5">
    <source>
        <dbReference type="SAM" id="Phobius"/>
    </source>
</evidence>